<accession>A0A1S3YE26</accession>
<evidence type="ECO:0000256" key="4">
    <source>
        <dbReference type="ARBA" id="ARBA00022692"/>
    </source>
</evidence>
<sequence length="140" mass="15337">MTICQCFIATLVGLTGLFASGDWRNLEKEMEEYKLGKVSYVVYLGLGTIFSQAQTLGSIGLIFKVSSLFSNVILILGSPLTQISAVVLLHDSVSGLKLVSLVLGLWGFVSYLYQQYLDGWLANAAEIRTSDHDVDEVESH</sequence>
<dbReference type="PaxDb" id="4097-A0A1S3YE26"/>
<dbReference type="PANTHER" id="PTHR31376">
    <property type="entry name" value="OS09G0467300 PROTEIN-RELATED"/>
    <property type="match status" value="1"/>
</dbReference>
<dbReference type="RefSeq" id="XP_016450491.1">
    <property type="nucleotide sequence ID" value="XM_016595005.1"/>
</dbReference>
<evidence type="ECO:0000256" key="3">
    <source>
        <dbReference type="ARBA" id="ARBA00022448"/>
    </source>
</evidence>
<keyword evidence="6 7" id="KW-0472">Membrane</keyword>
<name>A0A1S3YE26_TOBAC</name>
<dbReference type="GO" id="GO:0005345">
    <property type="term" value="F:purine nucleobase transmembrane transporter activity"/>
    <property type="evidence" value="ECO:0007669"/>
    <property type="project" value="UniProtKB-ARBA"/>
</dbReference>
<dbReference type="Pfam" id="PF16913">
    <property type="entry name" value="PUNUT"/>
    <property type="match status" value="1"/>
</dbReference>
<comment type="similarity">
    <text evidence="2">Belongs to the purine permeases (TC 2.A.7.14) family.</text>
</comment>
<dbReference type="PANTHER" id="PTHR31376:SF47">
    <property type="entry name" value="PURINE PERMEASE-RELATED"/>
    <property type="match status" value="1"/>
</dbReference>
<evidence type="ECO:0000256" key="1">
    <source>
        <dbReference type="ARBA" id="ARBA00004370"/>
    </source>
</evidence>
<protein>
    <submittedName>
        <fullName evidence="8">Probable purine permease 9</fullName>
    </submittedName>
</protein>
<evidence type="ECO:0000256" key="7">
    <source>
        <dbReference type="SAM" id="Phobius"/>
    </source>
</evidence>
<feature type="transmembrane region" description="Helical" evidence="7">
    <location>
        <begin position="68"/>
        <end position="89"/>
    </location>
</feature>
<dbReference type="OMA" id="RTIPDEM"/>
<reference evidence="8" key="1">
    <citation type="submission" date="2025-08" db="UniProtKB">
        <authorList>
            <consortium name="RefSeq"/>
        </authorList>
    </citation>
    <scope>IDENTIFICATION</scope>
</reference>
<keyword evidence="4 7" id="KW-0812">Transmembrane</keyword>
<feature type="transmembrane region" description="Helical" evidence="7">
    <location>
        <begin position="95"/>
        <end position="113"/>
    </location>
</feature>
<dbReference type="InterPro" id="IPR030182">
    <property type="entry name" value="PUP_plant"/>
</dbReference>
<dbReference type="AlphaFoldDB" id="A0A1S3YE26"/>
<dbReference type="GO" id="GO:0015211">
    <property type="term" value="F:purine nucleoside transmembrane transporter activity"/>
    <property type="evidence" value="ECO:0007669"/>
    <property type="project" value="InterPro"/>
</dbReference>
<evidence type="ECO:0000256" key="6">
    <source>
        <dbReference type="ARBA" id="ARBA00023136"/>
    </source>
</evidence>
<organism evidence="8">
    <name type="scientific">Nicotiana tabacum</name>
    <name type="common">Common tobacco</name>
    <dbReference type="NCBI Taxonomy" id="4097"/>
    <lineage>
        <taxon>Eukaryota</taxon>
        <taxon>Viridiplantae</taxon>
        <taxon>Streptophyta</taxon>
        <taxon>Embryophyta</taxon>
        <taxon>Tracheophyta</taxon>
        <taxon>Spermatophyta</taxon>
        <taxon>Magnoliopsida</taxon>
        <taxon>eudicotyledons</taxon>
        <taxon>Gunneridae</taxon>
        <taxon>Pentapetalae</taxon>
        <taxon>asterids</taxon>
        <taxon>lamiids</taxon>
        <taxon>Solanales</taxon>
        <taxon>Solanaceae</taxon>
        <taxon>Nicotianoideae</taxon>
        <taxon>Nicotianeae</taxon>
        <taxon>Nicotiana</taxon>
    </lineage>
</organism>
<dbReference type="STRING" id="4097.A0A1S3YE26"/>
<keyword evidence="3" id="KW-0813">Transport</keyword>
<feature type="transmembrane region" description="Helical" evidence="7">
    <location>
        <begin position="43"/>
        <end position="63"/>
    </location>
</feature>
<comment type="subcellular location">
    <subcellularLocation>
        <location evidence="1">Membrane</location>
    </subcellularLocation>
</comment>
<keyword evidence="5 7" id="KW-1133">Transmembrane helix</keyword>
<evidence type="ECO:0000256" key="2">
    <source>
        <dbReference type="ARBA" id="ARBA00006213"/>
    </source>
</evidence>
<evidence type="ECO:0000256" key="5">
    <source>
        <dbReference type="ARBA" id="ARBA00022989"/>
    </source>
</evidence>
<gene>
    <name evidence="8" type="primary">LOC107775286</name>
</gene>
<dbReference type="OrthoDB" id="1279689at2759"/>
<dbReference type="GO" id="GO:0016020">
    <property type="term" value="C:membrane"/>
    <property type="evidence" value="ECO:0007669"/>
    <property type="project" value="UniProtKB-SubCell"/>
</dbReference>
<evidence type="ECO:0000313" key="8">
    <source>
        <dbReference type="RefSeq" id="XP_016450491.1"/>
    </source>
</evidence>
<proteinExistence type="inferred from homology"/>
<dbReference type="KEGG" id="nta:107775286"/>